<sequence>MRPHFAVVLLAVSLVAAMDKAERLREPSSPPNRKSGDDSAQGHVRGALTTDEERGANTLFLNAAASQVPHLRERGQLGAWFQPQEAVKETTGDHELIRLWDNYAKYNAQDNVDSFANVASTFGALGSPSMIAKWKSGSKRAQIAAVIMEERLKNMQQAQEVQRDVARGAKLVTYKPPFIEESNNPRKRKSESDDNPRKHRRGSDE</sequence>
<comment type="caution">
    <text evidence="3">The sequence shown here is derived from an EMBL/GenBank/DDBJ whole genome shotgun (WGS) entry which is preliminary data.</text>
</comment>
<feature type="chain" id="PRO_5043326358" description="RxLR effector protein" evidence="2">
    <location>
        <begin position="18"/>
        <end position="205"/>
    </location>
</feature>
<evidence type="ECO:0000256" key="2">
    <source>
        <dbReference type="SAM" id="SignalP"/>
    </source>
</evidence>
<feature type="signal peptide" evidence="2">
    <location>
        <begin position="1"/>
        <end position="17"/>
    </location>
</feature>
<evidence type="ECO:0000313" key="3">
    <source>
        <dbReference type="EMBL" id="CAK7947324.1"/>
    </source>
</evidence>
<protein>
    <recommendedName>
        <fullName evidence="5">RxLR effector protein</fullName>
    </recommendedName>
</protein>
<evidence type="ECO:0000313" key="4">
    <source>
        <dbReference type="Proteomes" id="UP001162060"/>
    </source>
</evidence>
<name>A0AAV1VLZ1_9STRA</name>
<organism evidence="3 4">
    <name type="scientific">Peronospora matthiolae</name>
    <dbReference type="NCBI Taxonomy" id="2874970"/>
    <lineage>
        <taxon>Eukaryota</taxon>
        <taxon>Sar</taxon>
        <taxon>Stramenopiles</taxon>
        <taxon>Oomycota</taxon>
        <taxon>Peronosporomycetes</taxon>
        <taxon>Peronosporales</taxon>
        <taxon>Peronosporaceae</taxon>
        <taxon>Peronospora</taxon>
    </lineage>
</organism>
<feature type="region of interest" description="Disordered" evidence="1">
    <location>
        <begin position="22"/>
        <end position="43"/>
    </location>
</feature>
<dbReference type="AlphaFoldDB" id="A0AAV1VLZ1"/>
<gene>
    <name evidence="3" type="ORF">PM001_LOCUS32474</name>
</gene>
<evidence type="ECO:0000256" key="1">
    <source>
        <dbReference type="SAM" id="MobiDB-lite"/>
    </source>
</evidence>
<evidence type="ECO:0008006" key="5">
    <source>
        <dbReference type="Google" id="ProtNLM"/>
    </source>
</evidence>
<keyword evidence="2" id="KW-0732">Signal</keyword>
<feature type="compositionally biased region" description="Basic and acidic residues" evidence="1">
    <location>
        <begin position="190"/>
        <end position="205"/>
    </location>
</feature>
<proteinExistence type="predicted"/>
<accession>A0AAV1VLZ1</accession>
<feature type="region of interest" description="Disordered" evidence="1">
    <location>
        <begin position="172"/>
        <end position="205"/>
    </location>
</feature>
<reference evidence="3" key="1">
    <citation type="submission" date="2024-01" db="EMBL/GenBank/DDBJ databases">
        <authorList>
            <person name="Webb A."/>
        </authorList>
    </citation>
    <scope>NUCLEOTIDE SEQUENCE</scope>
    <source>
        <strain evidence="3">Pm1</strain>
    </source>
</reference>
<dbReference type="Proteomes" id="UP001162060">
    <property type="component" value="Unassembled WGS sequence"/>
</dbReference>
<dbReference type="EMBL" id="CAKLBY020000378">
    <property type="protein sequence ID" value="CAK7947324.1"/>
    <property type="molecule type" value="Genomic_DNA"/>
</dbReference>